<reference evidence="2" key="1">
    <citation type="journal article" date="2019" name="Int. J. Syst. Evol. Microbiol.">
        <title>The Global Catalogue of Microorganisms (GCM) 10K type strain sequencing project: providing services to taxonomists for standard genome sequencing and annotation.</title>
        <authorList>
            <consortium name="The Broad Institute Genomics Platform"/>
            <consortium name="The Broad Institute Genome Sequencing Center for Infectious Disease"/>
            <person name="Wu L."/>
            <person name="Ma J."/>
        </authorList>
    </citation>
    <scope>NUCLEOTIDE SEQUENCE [LARGE SCALE GENOMIC DNA]</scope>
    <source>
        <strain evidence="2">KCTC 32465</strain>
    </source>
</reference>
<sequence>MICAKSSGAVGFAPRNIGIYIKTTAAKPFIYKGLREESEICHSYAIKSAEKERMAGKGNIPMKTTMKPIAAIVALLVCTNPLSAGVIERACNKMDRKAATRSTCSCVQQVANQKLSYTDQRKAAKFFKEPHLAQVIRQSDNAANEKFWLRYKAFGTTAGQVCS</sequence>
<dbReference type="Proteomes" id="UP000634455">
    <property type="component" value="Unassembled WGS sequence"/>
</dbReference>
<comment type="caution">
    <text evidence="1">The sequence shown here is derived from an EMBL/GenBank/DDBJ whole genome shotgun (WGS) entry which is preliminary data.</text>
</comment>
<accession>A0ABQ3D7A3</accession>
<organism evidence="1 2">
    <name type="scientific">Paramylibacter ulvae</name>
    <dbReference type="NCBI Taxonomy" id="1651968"/>
    <lineage>
        <taxon>Bacteria</taxon>
        <taxon>Pseudomonadati</taxon>
        <taxon>Pseudomonadota</taxon>
        <taxon>Alphaproteobacteria</taxon>
        <taxon>Rhodobacterales</taxon>
        <taxon>Paracoccaceae</taxon>
        <taxon>Paramylibacter</taxon>
    </lineage>
</organism>
<gene>
    <name evidence="1" type="ORF">GCM10008927_27610</name>
</gene>
<proteinExistence type="predicted"/>
<evidence type="ECO:0000313" key="2">
    <source>
        <dbReference type="Proteomes" id="UP000634455"/>
    </source>
</evidence>
<keyword evidence="2" id="KW-1185">Reference proteome</keyword>
<name>A0ABQ3D7A3_9RHOB</name>
<protein>
    <submittedName>
        <fullName evidence="1">Uncharacterized protein</fullName>
    </submittedName>
</protein>
<dbReference type="EMBL" id="BMZF01000010">
    <property type="protein sequence ID" value="GHA60555.1"/>
    <property type="molecule type" value="Genomic_DNA"/>
</dbReference>
<evidence type="ECO:0000313" key="1">
    <source>
        <dbReference type="EMBL" id="GHA60555.1"/>
    </source>
</evidence>